<dbReference type="Proteomes" id="UP000033475">
    <property type="component" value="Unassembled WGS sequence"/>
</dbReference>
<dbReference type="RefSeq" id="WP_011271294.1">
    <property type="nucleotide sequence ID" value="NZ_LANQ01000001.1"/>
</dbReference>
<dbReference type="AlphaFoldDB" id="A0A0F3MX09"/>
<reference evidence="1 2" key="1">
    <citation type="submission" date="2015-01" db="EMBL/GenBank/DDBJ databases">
        <title>Genome Sequencing of Rickettsiales.</title>
        <authorList>
            <person name="Daugherty S.C."/>
            <person name="Su Q."/>
            <person name="Abolude K."/>
            <person name="Beier-Sexton M."/>
            <person name="Carlyon J.A."/>
            <person name="Carter R."/>
            <person name="Day N.P."/>
            <person name="Dumler S.J."/>
            <person name="Dyachenko V."/>
            <person name="Godinez A."/>
            <person name="Kurtti T.J."/>
            <person name="Lichay M."/>
            <person name="Mullins K.E."/>
            <person name="Ott S."/>
            <person name="Pappas-Brown V."/>
            <person name="Paris D.H."/>
            <person name="Patel P."/>
            <person name="Richards A.L."/>
            <person name="Sadzewicz L."/>
            <person name="Sears K."/>
            <person name="Seidman D."/>
            <person name="Sengamalay N."/>
            <person name="Stenos J."/>
            <person name="Tallon L.J."/>
            <person name="Vincent G."/>
            <person name="Fraser C.M."/>
            <person name="Munderloh U."/>
            <person name="Dunning-Hotopp J.C."/>
        </authorList>
    </citation>
    <scope>NUCLEOTIDE SEQUENCE [LARGE SCALE GENOMIC DNA]</scope>
    <source>
        <strain evidence="1 2">Pedreira</strain>
    </source>
</reference>
<name>A0A0F3MX09_RICFI</name>
<organism evidence="1 2">
    <name type="scientific">Rickettsia felis str. Pedreira</name>
    <dbReference type="NCBI Taxonomy" id="1359196"/>
    <lineage>
        <taxon>Bacteria</taxon>
        <taxon>Pseudomonadati</taxon>
        <taxon>Pseudomonadota</taxon>
        <taxon>Alphaproteobacteria</taxon>
        <taxon>Rickettsiales</taxon>
        <taxon>Rickettsiaceae</taxon>
        <taxon>Rickettsieae</taxon>
        <taxon>Rickettsia</taxon>
        <taxon>spotted fever group</taxon>
    </lineage>
</organism>
<sequence>MTKRKFNKLDNIEQEDASAQSQNINIEYNKNNIEKILNICTNKNVEVFLGHVDKQDQDTLHSPATGELIEQIKLYLSGQNKNAQHFLVINLSNKELVESAYLIHLYKNLDWKLDVIPFVNYKQVKDISSYIEDILTEIDVGIIGARMYNDLGITSARIEQVMEHMKLRIQYSKLNKDNFEQYKTKLDAIKFAKPGAYTETHKEILEQISINNYIDTVVINKKELEIFKADIMPHQPSSSNINTEDYNDKAAISLTGETE</sequence>
<proteinExistence type="predicted"/>
<evidence type="ECO:0000313" key="1">
    <source>
        <dbReference type="EMBL" id="KJV59069.1"/>
    </source>
</evidence>
<evidence type="ECO:0000313" key="2">
    <source>
        <dbReference type="Proteomes" id="UP000033475"/>
    </source>
</evidence>
<protein>
    <submittedName>
        <fullName evidence="1">Uncharacterized protein</fullName>
    </submittedName>
</protein>
<accession>A0A0F3MX09</accession>
<gene>
    <name evidence="1" type="ORF">RFEPED_1466</name>
</gene>
<dbReference type="PATRIC" id="fig|1359196.3.peg.1417"/>
<comment type="caution">
    <text evidence="1">The sequence shown here is derived from an EMBL/GenBank/DDBJ whole genome shotgun (WGS) entry which is preliminary data.</text>
</comment>
<dbReference type="EMBL" id="LANQ01000001">
    <property type="protein sequence ID" value="KJV59069.1"/>
    <property type="molecule type" value="Genomic_DNA"/>
</dbReference>